<dbReference type="AlphaFoldDB" id="A0AA45HHR1"/>
<sequence>MDLIKPRKRVLDLSNIDISNKEWLYLIKNDTRHSLSIEGIVSNEKQLKDIIKGNYDDDDEILNYFSTAKSMYSYAIELYKDKEFVLSKATLRHK</sequence>
<organism evidence="1 2">
    <name type="scientific">Oceanotoga teriensis</name>
    <dbReference type="NCBI Taxonomy" id="515440"/>
    <lineage>
        <taxon>Bacteria</taxon>
        <taxon>Thermotogati</taxon>
        <taxon>Thermotogota</taxon>
        <taxon>Thermotogae</taxon>
        <taxon>Petrotogales</taxon>
        <taxon>Petrotogaceae</taxon>
        <taxon>Oceanotoga</taxon>
    </lineage>
</organism>
<keyword evidence="2" id="KW-1185">Reference proteome</keyword>
<accession>A0AA45HHR1</accession>
<dbReference type="EMBL" id="QGGI01000019">
    <property type="protein sequence ID" value="PWJ88262.1"/>
    <property type="molecule type" value="Genomic_DNA"/>
</dbReference>
<name>A0AA45HHR1_9BACT</name>
<comment type="caution">
    <text evidence="1">The sequence shown here is derived from an EMBL/GenBank/DDBJ whole genome shotgun (WGS) entry which is preliminary data.</text>
</comment>
<proteinExistence type="predicted"/>
<evidence type="ECO:0000313" key="2">
    <source>
        <dbReference type="Proteomes" id="UP000245921"/>
    </source>
</evidence>
<evidence type="ECO:0000313" key="1">
    <source>
        <dbReference type="EMBL" id="PWJ88262.1"/>
    </source>
</evidence>
<reference evidence="1 2" key="1">
    <citation type="submission" date="2018-05" db="EMBL/GenBank/DDBJ databases">
        <title>Genomic Encyclopedia of Type Strains, Phase IV (KMG-IV): sequencing the most valuable type-strain genomes for metagenomic binning, comparative biology and taxonomic classification.</title>
        <authorList>
            <person name="Goeker M."/>
        </authorList>
    </citation>
    <scope>NUCLEOTIDE SEQUENCE [LARGE SCALE GENOMIC DNA]</scope>
    <source>
        <strain evidence="1 2">DSM 24906</strain>
    </source>
</reference>
<protein>
    <submittedName>
        <fullName evidence="1">Uncharacterized protein</fullName>
    </submittedName>
</protein>
<dbReference type="RefSeq" id="WP_109605942.1">
    <property type="nucleotide sequence ID" value="NZ_QGGI01000019.1"/>
</dbReference>
<gene>
    <name evidence="1" type="ORF">C7380_11922</name>
</gene>
<dbReference type="Proteomes" id="UP000245921">
    <property type="component" value="Unassembled WGS sequence"/>
</dbReference>